<dbReference type="GO" id="GO:0005886">
    <property type="term" value="C:plasma membrane"/>
    <property type="evidence" value="ECO:0007669"/>
    <property type="project" value="UniProtKB-SubCell"/>
</dbReference>
<dbReference type="InterPro" id="IPR002781">
    <property type="entry name" value="TM_pro_TauE-like"/>
</dbReference>
<keyword evidence="2 5" id="KW-0812">Transmembrane</keyword>
<feature type="transmembrane region" description="Helical" evidence="5">
    <location>
        <begin position="261"/>
        <end position="279"/>
    </location>
</feature>
<dbReference type="AlphaFoldDB" id="A0A8J7YZ40"/>
<evidence type="ECO:0000313" key="6">
    <source>
        <dbReference type="EMBL" id="NCN64990.1"/>
    </source>
</evidence>
<reference evidence="6" key="1">
    <citation type="submission" date="2019-11" db="EMBL/GenBank/DDBJ databases">
        <title>Lipid analysis of CO2-rich subsurface aquifers suggests an autotrophy-based deep biosphere with lysolipids enriched in CPR bacteria.</title>
        <authorList>
            <person name="Probst A.J."/>
            <person name="Elling F.J."/>
            <person name="Castelle C.J."/>
            <person name="Zhu Q."/>
            <person name="Elvert M."/>
            <person name="Birarda G."/>
            <person name="Holman H.-Y."/>
            <person name="Lane K.R."/>
            <person name="Ladd B."/>
            <person name="Ryan M.C."/>
            <person name="Woyke T."/>
            <person name="Hinrichs K.-U."/>
            <person name="Banfield J.F."/>
        </authorList>
    </citation>
    <scope>NUCLEOTIDE SEQUENCE</scope>
    <source>
        <strain evidence="6">CG_2015-01_33_1645</strain>
        <strain evidence="7">CG_2015-04_33_537</strain>
    </source>
</reference>
<comment type="caution">
    <text evidence="6">The sequence shown here is derived from an EMBL/GenBank/DDBJ whole genome shotgun (WGS) entry which is preliminary data.</text>
</comment>
<comment type="similarity">
    <text evidence="5">Belongs to the 4-toluene sulfonate uptake permease (TSUP) (TC 2.A.102) family.</text>
</comment>
<evidence type="ECO:0000256" key="3">
    <source>
        <dbReference type="ARBA" id="ARBA00022989"/>
    </source>
</evidence>
<feature type="transmembrane region" description="Helical" evidence="5">
    <location>
        <begin position="57"/>
        <end position="75"/>
    </location>
</feature>
<sequence length="280" mass="29899">MLEFLNFYFSTAGIDANILYLALTGLVIGFLAGLLGVGGGFVMVPVLTMVFGVPMKIAIGTDTFYIVLTALSGAYKHVKNGFANFKIVGVIAVSAIFAAQIGAMLCIETPKETVPLLFGVLLLLISFSMLVKINIFNKNKKAGEGNIHKYGFWTEFREEKLFVSIPKALAIGIIVGGFSGFFGVGGAVLLIPLMLSVLGLPMHLVIGSSLMIVMFSALSGSLRYFIEGFVDIPLGIALLSGSIIGSYFGAHMASKTHPEKLRKVFAFMLIIVGLKMVGII</sequence>
<evidence type="ECO:0000313" key="7">
    <source>
        <dbReference type="EMBL" id="NCS90948.1"/>
    </source>
</evidence>
<evidence type="ECO:0000256" key="1">
    <source>
        <dbReference type="ARBA" id="ARBA00004141"/>
    </source>
</evidence>
<evidence type="ECO:0000256" key="5">
    <source>
        <dbReference type="RuleBase" id="RU363041"/>
    </source>
</evidence>
<feature type="transmembrane region" description="Helical" evidence="5">
    <location>
        <begin position="232"/>
        <end position="249"/>
    </location>
</feature>
<gene>
    <name evidence="7" type="ORF">GW779_00775</name>
    <name evidence="6" type="ORF">GW910_02790</name>
</gene>
<dbReference type="Pfam" id="PF01925">
    <property type="entry name" value="TauE"/>
    <property type="match status" value="1"/>
</dbReference>
<feature type="transmembrane region" description="Helical" evidence="5">
    <location>
        <begin position="204"/>
        <end position="226"/>
    </location>
</feature>
<feature type="transmembrane region" description="Helical" evidence="5">
    <location>
        <begin position="87"/>
        <end position="107"/>
    </location>
</feature>
<name>A0A8J7YZ40_9ARCH</name>
<evidence type="ECO:0000256" key="2">
    <source>
        <dbReference type="ARBA" id="ARBA00022692"/>
    </source>
</evidence>
<dbReference type="Proteomes" id="UP000768163">
    <property type="component" value="Unassembled WGS sequence"/>
</dbReference>
<dbReference type="InterPro" id="IPR051598">
    <property type="entry name" value="TSUP/Inactive_protease-like"/>
</dbReference>
<organism evidence="6 8">
    <name type="scientific">Candidatus Altarchaeum hamiconexum</name>
    <dbReference type="NCBI Taxonomy" id="1803513"/>
    <lineage>
        <taxon>Archaea</taxon>
        <taxon>Candidatus Altarchaeota</taxon>
        <taxon>Candidatus Altiarchaeia</taxon>
        <taxon>Candidatus Altarchaeales</taxon>
        <taxon>Candidatus Altarchaeaceae</taxon>
        <taxon>Candidatus Altarchaeum</taxon>
    </lineage>
</organism>
<dbReference type="Proteomes" id="UP000738826">
    <property type="component" value="Unassembled WGS sequence"/>
</dbReference>
<keyword evidence="3 5" id="KW-1133">Transmembrane helix</keyword>
<dbReference type="EMBL" id="JAACQH010000012">
    <property type="protein sequence ID" value="NCS90948.1"/>
    <property type="molecule type" value="Genomic_DNA"/>
</dbReference>
<evidence type="ECO:0000256" key="4">
    <source>
        <dbReference type="ARBA" id="ARBA00023136"/>
    </source>
</evidence>
<comment type="subcellular location">
    <subcellularLocation>
        <location evidence="5">Cell membrane</location>
        <topology evidence="5">Multi-pass membrane protein</topology>
    </subcellularLocation>
    <subcellularLocation>
        <location evidence="1">Membrane</location>
        <topology evidence="1">Multi-pass membrane protein</topology>
    </subcellularLocation>
</comment>
<evidence type="ECO:0000313" key="8">
    <source>
        <dbReference type="Proteomes" id="UP000768163"/>
    </source>
</evidence>
<accession>A0A8J7YZ40</accession>
<keyword evidence="4 5" id="KW-0472">Membrane</keyword>
<proteinExistence type="inferred from homology"/>
<feature type="transmembrane region" description="Helical" evidence="5">
    <location>
        <begin position="20"/>
        <end position="50"/>
    </location>
</feature>
<dbReference type="PANTHER" id="PTHR43701:SF2">
    <property type="entry name" value="MEMBRANE TRANSPORTER PROTEIN YJNA-RELATED"/>
    <property type="match status" value="1"/>
</dbReference>
<dbReference type="PANTHER" id="PTHR43701">
    <property type="entry name" value="MEMBRANE TRANSPORTER PROTEIN MJ0441-RELATED"/>
    <property type="match status" value="1"/>
</dbReference>
<protein>
    <recommendedName>
        <fullName evidence="5">Probable membrane transporter protein</fullName>
    </recommendedName>
</protein>
<keyword evidence="5" id="KW-1003">Cell membrane</keyword>
<feature type="transmembrane region" description="Helical" evidence="5">
    <location>
        <begin position="114"/>
        <end position="135"/>
    </location>
</feature>
<feature type="transmembrane region" description="Helical" evidence="5">
    <location>
        <begin position="168"/>
        <end position="192"/>
    </location>
</feature>
<dbReference type="EMBL" id="JAACVF010000072">
    <property type="protein sequence ID" value="NCN64990.1"/>
    <property type="molecule type" value="Genomic_DNA"/>
</dbReference>